<evidence type="ECO:0000256" key="1">
    <source>
        <dbReference type="SAM" id="MobiDB-lite"/>
    </source>
</evidence>
<name>A0ABU6UZX5_9FABA</name>
<dbReference type="EMBL" id="JASCZI010123686">
    <property type="protein sequence ID" value="MED6165563.1"/>
    <property type="molecule type" value="Genomic_DNA"/>
</dbReference>
<evidence type="ECO:0000313" key="2">
    <source>
        <dbReference type="EMBL" id="MED6165563.1"/>
    </source>
</evidence>
<accession>A0ABU6UZX5</accession>
<keyword evidence="3" id="KW-1185">Reference proteome</keyword>
<proteinExistence type="predicted"/>
<protein>
    <submittedName>
        <fullName evidence="2">Uncharacterized protein</fullName>
    </submittedName>
</protein>
<comment type="caution">
    <text evidence="2">The sequence shown here is derived from an EMBL/GenBank/DDBJ whole genome shotgun (WGS) entry which is preliminary data.</text>
</comment>
<sequence>MNNGEASSAASSKNDGGGKFEEDSGCGFGERWLTSSTMELKGGDGSSVNGDGETMVRRGSNLELRWGFPWITAKTNSKVKMMMVAAMEFSHEPLNGNSCPAIVLVSSHASIVKRRFTLSIVLQLVTLPAYKLHLTFLPNLRREGYGVRNPSLAHCVVLNRFGQGVNRL</sequence>
<evidence type="ECO:0000313" key="3">
    <source>
        <dbReference type="Proteomes" id="UP001341840"/>
    </source>
</evidence>
<organism evidence="2 3">
    <name type="scientific">Stylosanthes scabra</name>
    <dbReference type="NCBI Taxonomy" id="79078"/>
    <lineage>
        <taxon>Eukaryota</taxon>
        <taxon>Viridiplantae</taxon>
        <taxon>Streptophyta</taxon>
        <taxon>Embryophyta</taxon>
        <taxon>Tracheophyta</taxon>
        <taxon>Spermatophyta</taxon>
        <taxon>Magnoliopsida</taxon>
        <taxon>eudicotyledons</taxon>
        <taxon>Gunneridae</taxon>
        <taxon>Pentapetalae</taxon>
        <taxon>rosids</taxon>
        <taxon>fabids</taxon>
        <taxon>Fabales</taxon>
        <taxon>Fabaceae</taxon>
        <taxon>Papilionoideae</taxon>
        <taxon>50 kb inversion clade</taxon>
        <taxon>dalbergioids sensu lato</taxon>
        <taxon>Dalbergieae</taxon>
        <taxon>Pterocarpus clade</taxon>
        <taxon>Stylosanthes</taxon>
    </lineage>
</organism>
<feature type="region of interest" description="Disordered" evidence="1">
    <location>
        <begin position="1"/>
        <end position="28"/>
    </location>
</feature>
<dbReference type="Proteomes" id="UP001341840">
    <property type="component" value="Unassembled WGS sequence"/>
</dbReference>
<reference evidence="2 3" key="1">
    <citation type="journal article" date="2023" name="Plants (Basel)">
        <title>Bridging the Gap: Combining Genomics and Transcriptomics Approaches to Understand Stylosanthes scabra, an Orphan Legume from the Brazilian Caatinga.</title>
        <authorList>
            <person name="Ferreira-Neto J.R.C."/>
            <person name="da Silva M.D."/>
            <person name="Binneck E."/>
            <person name="de Melo N.F."/>
            <person name="da Silva R.H."/>
            <person name="de Melo A.L.T.M."/>
            <person name="Pandolfi V."/>
            <person name="Bustamante F.O."/>
            <person name="Brasileiro-Vidal A.C."/>
            <person name="Benko-Iseppon A.M."/>
        </authorList>
    </citation>
    <scope>NUCLEOTIDE SEQUENCE [LARGE SCALE GENOMIC DNA]</scope>
    <source>
        <tissue evidence="2">Leaves</tissue>
    </source>
</reference>
<feature type="compositionally biased region" description="Polar residues" evidence="1">
    <location>
        <begin position="1"/>
        <end position="14"/>
    </location>
</feature>
<gene>
    <name evidence="2" type="ORF">PIB30_100765</name>
</gene>